<evidence type="ECO:0000256" key="1">
    <source>
        <dbReference type="SAM" id="SignalP"/>
    </source>
</evidence>
<gene>
    <name evidence="2" type="ORF">CCHR01_07670</name>
</gene>
<proteinExistence type="predicted"/>
<evidence type="ECO:0000313" key="3">
    <source>
        <dbReference type="Proteomes" id="UP001243330"/>
    </source>
</evidence>
<sequence>MCRKYIYKFFPLALMTIRSAWLADGEARGDLKKRGRHGRKSNSPKVMYEPVAAHSPSHLYILRSGFVIANSYQQSHTIHW</sequence>
<feature type="signal peptide" evidence="1">
    <location>
        <begin position="1"/>
        <end position="22"/>
    </location>
</feature>
<accession>A0AAD9EM94</accession>
<protein>
    <recommendedName>
        <fullName evidence="4">Secreted protein</fullName>
    </recommendedName>
</protein>
<comment type="caution">
    <text evidence="2">The sequence shown here is derived from an EMBL/GenBank/DDBJ whole genome shotgun (WGS) entry which is preliminary data.</text>
</comment>
<dbReference type="EMBL" id="JAQOWY010000137">
    <property type="protein sequence ID" value="KAK1849691.1"/>
    <property type="molecule type" value="Genomic_DNA"/>
</dbReference>
<keyword evidence="3" id="KW-1185">Reference proteome</keyword>
<keyword evidence="1" id="KW-0732">Signal</keyword>
<evidence type="ECO:0000313" key="2">
    <source>
        <dbReference type="EMBL" id="KAK1849691.1"/>
    </source>
</evidence>
<reference evidence="2" key="1">
    <citation type="submission" date="2023-01" db="EMBL/GenBank/DDBJ databases">
        <title>Colletotrichum chrysophilum M932 genome sequence.</title>
        <authorList>
            <person name="Baroncelli R."/>
        </authorList>
    </citation>
    <scope>NUCLEOTIDE SEQUENCE</scope>
    <source>
        <strain evidence="2">M932</strain>
    </source>
</reference>
<name>A0AAD9EM94_9PEZI</name>
<evidence type="ECO:0008006" key="4">
    <source>
        <dbReference type="Google" id="ProtNLM"/>
    </source>
</evidence>
<dbReference type="Proteomes" id="UP001243330">
    <property type="component" value="Unassembled WGS sequence"/>
</dbReference>
<organism evidence="2 3">
    <name type="scientific">Colletotrichum chrysophilum</name>
    <dbReference type="NCBI Taxonomy" id="1836956"/>
    <lineage>
        <taxon>Eukaryota</taxon>
        <taxon>Fungi</taxon>
        <taxon>Dikarya</taxon>
        <taxon>Ascomycota</taxon>
        <taxon>Pezizomycotina</taxon>
        <taxon>Sordariomycetes</taxon>
        <taxon>Hypocreomycetidae</taxon>
        <taxon>Glomerellales</taxon>
        <taxon>Glomerellaceae</taxon>
        <taxon>Colletotrichum</taxon>
        <taxon>Colletotrichum gloeosporioides species complex</taxon>
    </lineage>
</organism>
<dbReference type="AlphaFoldDB" id="A0AAD9EM94"/>
<feature type="chain" id="PRO_5041972168" description="Secreted protein" evidence="1">
    <location>
        <begin position="23"/>
        <end position="80"/>
    </location>
</feature>